<dbReference type="Gene3D" id="3.30.710.10">
    <property type="entry name" value="Potassium Channel Kv1.1, Chain A"/>
    <property type="match status" value="1"/>
</dbReference>
<reference evidence="2" key="1">
    <citation type="submission" date="2021-04" db="EMBL/GenBank/DDBJ databases">
        <authorList>
            <consortium name="Wellcome Sanger Institute Data Sharing"/>
        </authorList>
    </citation>
    <scope>NUCLEOTIDE SEQUENCE [LARGE SCALE GENOMIC DNA]</scope>
</reference>
<dbReference type="InterPro" id="IPR000210">
    <property type="entry name" value="BTB/POZ_dom"/>
</dbReference>
<dbReference type="GeneTree" id="ENSGT00940000160762"/>
<gene>
    <name evidence="2" type="primary">KCTD14</name>
    <name evidence="2" type="synonym">kctd14</name>
</gene>
<dbReference type="SUPFAM" id="SSF54695">
    <property type="entry name" value="POZ domain"/>
    <property type="match status" value="1"/>
</dbReference>
<dbReference type="Ensembl" id="ENSSAUT00010012295.1">
    <property type="protein sequence ID" value="ENSSAUP00010011552.1"/>
    <property type="gene ID" value="ENSSAUG00010005558.1"/>
</dbReference>
<feature type="domain" description="BTB" evidence="1">
    <location>
        <begin position="21"/>
        <end position="118"/>
    </location>
</feature>
<name>A0A671UCU0_SPAAU</name>
<dbReference type="InterPro" id="IPR003131">
    <property type="entry name" value="T1-type_BTB"/>
</dbReference>
<keyword evidence="3" id="KW-1185">Reference proteome</keyword>
<reference evidence="2" key="2">
    <citation type="submission" date="2025-08" db="UniProtKB">
        <authorList>
            <consortium name="Ensembl"/>
        </authorList>
    </citation>
    <scope>IDENTIFICATION</scope>
</reference>
<proteinExistence type="predicted"/>
<accession>A0A671UCU0</accession>
<dbReference type="PANTHER" id="PTHR14499">
    <property type="entry name" value="POTASSIUM CHANNEL TETRAMERIZATION DOMAIN-CONTAINING"/>
    <property type="match status" value="1"/>
</dbReference>
<evidence type="ECO:0000313" key="3">
    <source>
        <dbReference type="Proteomes" id="UP000472265"/>
    </source>
</evidence>
<evidence type="ECO:0000259" key="1">
    <source>
        <dbReference type="SMART" id="SM00225"/>
    </source>
</evidence>
<organism evidence="2 3">
    <name type="scientific">Sparus aurata</name>
    <name type="common">Gilthead sea bream</name>
    <dbReference type="NCBI Taxonomy" id="8175"/>
    <lineage>
        <taxon>Eukaryota</taxon>
        <taxon>Metazoa</taxon>
        <taxon>Chordata</taxon>
        <taxon>Craniata</taxon>
        <taxon>Vertebrata</taxon>
        <taxon>Euteleostomi</taxon>
        <taxon>Actinopterygii</taxon>
        <taxon>Neopterygii</taxon>
        <taxon>Teleostei</taxon>
        <taxon>Neoteleostei</taxon>
        <taxon>Acanthomorphata</taxon>
        <taxon>Eupercaria</taxon>
        <taxon>Spariformes</taxon>
        <taxon>Sparidae</taxon>
        <taxon>Sparus</taxon>
    </lineage>
</organism>
<dbReference type="AlphaFoldDB" id="A0A671UCU0"/>
<dbReference type="PANTHER" id="PTHR14499:SF3">
    <property type="entry name" value="BTB_POZ DOMAIN-CONTAINING PROTEIN KCTD14"/>
    <property type="match status" value="1"/>
</dbReference>
<dbReference type="SMART" id="SM00225">
    <property type="entry name" value="BTB"/>
    <property type="match status" value="1"/>
</dbReference>
<protein>
    <submittedName>
        <fullName evidence="2">Potassium channel tetramerization domain containing 14</fullName>
    </submittedName>
</protein>
<reference evidence="2" key="3">
    <citation type="submission" date="2025-09" db="UniProtKB">
        <authorList>
            <consortium name="Ensembl"/>
        </authorList>
    </citation>
    <scope>IDENTIFICATION</scope>
</reference>
<dbReference type="GO" id="GO:0051260">
    <property type="term" value="P:protein homooligomerization"/>
    <property type="evidence" value="ECO:0007669"/>
    <property type="project" value="InterPro"/>
</dbReference>
<dbReference type="InterPro" id="IPR011333">
    <property type="entry name" value="SKP1/BTB/POZ_sf"/>
</dbReference>
<dbReference type="Proteomes" id="UP000472265">
    <property type="component" value="Chromosome 2"/>
</dbReference>
<evidence type="ECO:0000313" key="2">
    <source>
        <dbReference type="Ensembl" id="ENSSAUP00010011552.1"/>
    </source>
</evidence>
<dbReference type="Pfam" id="PF02214">
    <property type="entry name" value="BTB_2"/>
    <property type="match status" value="1"/>
</dbReference>
<sequence length="156" mass="17499">MSLPDYKSPGKQSSAAAPASPVVQLNVGGHPFTTFLSTLRKHPDSKLAELFSGQPKLRTDTQGRYFLDRDGSHFGAVLEFLRSDCVPTENIQEVHREALYYNIKPLIKRLEETPRLFGELVGRQQFLSRVPHYKENIELQLPVSDVSSTSCPVKTT</sequence>